<dbReference type="CDD" id="cd07377">
    <property type="entry name" value="WHTH_GntR"/>
    <property type="match status" value="1"/>
</dbReference>
<evidence type="ECO:0000259" key="5">
    <source>
        <dbReference type="PROSITE" id="PS50949"/>
    </source>
</evidence>
<dbReference type="GO" id="GO:0003677">
    <property type="term" value="F:DNA binding"/>
    <property type="evidence" value="ECO:0007669"/>
    <property type="project" value="UniProtKB-KW"/>
</dbReference>
<keyword evidence="2" id="KW-0238">DNA-binding</keyword>
<keyword evidence="3" id="KW-0804">Transcription</keyword>
<keyword evidence="7" id="KW-1185">Reference proteome</keyword>
<dbReference type="PRINTS" id="PR00035">
    <property type="entry name" value="HTHGNTR"/>
</dbReference>
<dbReference type="STRING" id="994479.GCA_000194155_03567"/>
<dbReference type="GO" id="GO:0003700">
    <property type="term" value="F:DNA-binding transcription factor activity"/>
    <property type="evidence" value="ECO:0007669"/>
    <property type="project" value="InterPro"/>
</dbReference>
<dbReference type="SMART" id="SM00895">
    <property type="entry name" value="FCD"/>
    <property type="match status" value="1"/>
</dbReference>
<protein>
    <submittedName>
        <fullName evidence="6">GntR family transcriptional regulator</fullName>
    </submittedName>
</protein>
<dbReference type="AlphaFoldDB" id="A0A2N3XYX6"/>
<evidence type="ECO:0000256" key="3">
    <source>
        <dbReference type="ARBA" id="ARBA00023163"/>
    </source>
</evidence>
<gene>
    <name evidence="6" type="ORF">A8926_3653</name>
</gene>
<proteinExistence type="predicted"/>
<dbReference type="OrthoDB" id="9784718at2"/>
<dbReference type="Pfam" id="PF00392">
    <property type="entry name" value="GntR"/>
    <property type="match status" value="1"/>
</dbReference>
<dbReference type="PANTHER" id="PTHR43537">
    <property type="entry name" value="TRANSCRIPTIONAL REGULATOR, GNTR FAMILY"/>
    <property type="match status" value="1"/>
</dbReference>
<feature type="domain" description="HTH gntR-type" evidence="5">
    <location>
        <begin position="20"/>
        <end position="90"/>
    </location>
</feature>
<dbReference type="InterPro" id="IPR000524">
    <property type="entry name" value="Tscrpt_reg_HTH_GntR"/>
</dbReference>
<organism evidence="6 7">
    <name type="scientific">Saccharopolyspora spinosa</name>
    <dbReference type="NCBI Taxonomy" id="60894"/>
    <lineage>
        <taxon>Bacteria</taxon>
        <taxon>Bacillati</taxon>
        <taxon>Actinomycetota</taxon>
        <taxon>Actinomycetes</taxon>
        <taxon>Pseudonocardiales</taxon>
        <taxon>Pseudonocardiaceae</taxon>
        <taxon>Saccharopolyspora</taxon>
    </lineage>
</organism>
<dbReference type="RefSeq" id="WP_010696723.1">
    <property type="nucleotide sequence ID" value="NZ_CP061007.1"/>
</dbReference>
<dbReference type="PROSITE" id="PS50949">
    <property type="entry name" value="HTH_GNTR"/>
    <property type="match status" value="1"/>
</dbReference>
<dbReference type="SMART" id="SM00345">
    <property type="entry name" value="HTH_GNTR"/>
    <property type="match status" value="1"/>
</dbReference>
<evidence type="ECO:0000256" key="1">
    <source>
        <dbReference type="ARBA" id="ARBA00023015"/>
    </source>
</evidence>
<dbReference type="Gene3D" id="1.10.10.10">
    <property type="entry name" value="Winged helix-like DNA-binding domain superfamily/Winged helix DNA-binding domain"/>
    <property type="match status" value="1"/>
</dbReference>
<dbReference type="InterPro" id="IPR036388">
    <property type="entry name" value="WH-like_DNA-bd_sf"/>
</dbReference>
<dbReference type="InterPro" id="IPR036390">
    <property type="entry name" value="WH_DNA-bd_sf"/>
</dbReference>
<evidence type="ECO:0000256" key="2">
    <source>
        <dbReference type="ARBA" id="ARBA00023125"/>
    </source>
</evidence>
<evidence type="ECO:0000256" key="4">
    <source>
        <dbReference type="SAM" id="MobiDB-lite"/>
    </source>
</evidence>
<sequence>MGEWVPHRARSAMFAPLDQTGRVEAVTRRLVDAITLGLLADEEQLPSEAELSGQFGVSTVTVREALMALRQQGLVETRRGRSGGSFVRAPRDHGGEFWRKRLREVSFGELRDLGDHYAAIAGAAARLAAERRSPEDLSRLEQAADDVRGTSGNGTARAERQFHLEVAAAAQSSRLTQQEVQLQGELGAVLWLSAGCGGGPDGAHAEHRAITEAIARADGPLARTLTEKHILEAVDRAAEVQLDLTRP</sequence>
<dbReference type="InterPro" id="IPR008920">
    <property type="entry name" value="TF_FadR/GntR_C"/>
</dbReference>
<dbReference type="SUPFAM" id="SSF46785">
    <property type="entry name" value="Winged helix' DNA-binding domain"/>
    <property type="match status" value="1"/>
</dbReference>
<dbReference type="Pfam" id="PF07729">
    <property type="entry name" value="FCD"/>
    <property type="match status" value="1"/>
</dbReference>
<evidence type="ECO:0000313" key="6">
    <source>
        <dbReference type="EMBL" id="PKW15874.1"/>
    </source>
</evidence>
<reference evidence="6" key="1">
    <citation type="submission" date="2017-12" db="EMBL/GenBank/DDBJ databases">
        <title>Sequencing the genomes of 1000 Actinobacteria strains.</title>
        <authorList>
            <person name="Klenk H.-P."/>
        </authorList>
    </citation>
    <scope>NUCLEOTIDE SEQUENCE [LARGE SCALE GENOMIC DNA]</scope>
    <source>
        <strain evidence="6">DSM 44228</strain>
    </source>
</reference>
<feature type="region of interest" description="Disordered" evidence="4">
    <location>
        <begin position="131"/>
        <end position="154"/>
    </location>
</feature>
<dbReference type="Gene3D" id="1.20.120.530">
    <property type="entry name" value="GntR ligand-binding domain-like"/>
    <property type="match status" value="1"/>
</dbReference>
<keyword evidence="1" id="KW-0805">Transcription regulation</keyword>
<dbReference type="SUPFAM" id="SSF48008">
    <property type="entry name" value="GntR ligand-binding domain-like"/>
    <property type="match status" value="1"/>
</dbReference>
<evidence type="ECO:0000313" key="7">
    <source>
        <dbReference type="Proteomes" id="UP000233786"/>
    </source>
</evidence>
<dbReference type="InterPro" id="IPR011711">
    <property type="entry name" value="GntR_C"/>
</dbReference>
<dbReference type="PANTHER" id="PTHR43537:SF5">
    <property type="entry name" value="UXU OPERON TRANSCRIPTIONAL REGULATOR"/>
    <property type="match status" value="1"/>
</dbReference>
<name>A0A2N3XYX6_SACSN</name>
<dbReference type="Proteomes" id="UP000233786">
    <property type="component" value="Unassembled WGS sequence"/>
</dbReference>
<accession>A0A2N3XYX6</accession>
<dbReference type="EMBL" id="PJNB01000001">
    <property type="protein sequence ID" value="PKW15874.1"/>
    <property type="molecule type" value="Genomic_DNA"/>
</dbReference>
<comment type="caution">
    <text evidence="6">The sequence shown here is derived from an EMBL/GenBank/DDBJ whole genome shotgun (WGS) entry which is preliminary data.</text>
</comment>